<dbReference type="SUPFAM" id="SSF56112">
    <property type="entry name" value="Protein kinase-like (PK-like)"/>
    <property type="match status" value="1"/>
</dbReference>
<evidence type="ECO:0000256" key="5">
    <source>
        <dbReference type="ARBA" id="ARBA00022527"/>
    </source>
</evidence>
<evidence type="ECO:0000256" key="14">
    <source>
        <dbReference type="ARBA" id="ARBA00022871"/>
    </source>
</evidence>
<dbReference type="Pfam" id="PF00069">
    <property type="entry name" value="Pkinase"/>
    <property type="match status" value="1"/>
</dbReference>
<evidence type="ECO:0000259" key="16">
    <source>
        <dbReference type="PROSITE" id="PS50011"/>
    </source>
</evidence>
<keyword evidence="10" id="KW-0418">Kinase</keyword>
<dbReference type="PROSITE" id="PS50011">
    <property type="entry name" value="PROTEIN_KINASE_DOM"/>
    <property type="match status" value="1"/>
</dbReference>
<gene>
    <name evidence="17" type="ORF">CVLEPA_LOCUS25856</name>
</gene>
<name>A0ABP0GLI1_CLALP</name>
<evidence type="ECO:0000256" key="4">
    <source>
        <dbReference type="ARBA" id="ARBA00022473"/>
    </source>
</evidence>
<dbReference type="EMBL" id="CAWYQH010000130">
    <property type="protein sequence ID" value="CAK8692604.1"/>
    <property type="molecule type" value="Genomic_DNA"/>
</dbReference>
<keyword evidence="5" id="KW-0723">Serine/threonine-protein kinase</keyword>
<keyword evidence="11" id="KW-0221">Differentiation</keyword>
<dbReference type="PROSITE" id="PS00107">
    <property type="entry name" value="PROTEIN_KINASE_ATP"/>
    <property type="match status" value="1"/>
</dbReference>
<protein>
    <recommendedName>
        <fullName evidence="3">non-specific serine/threonine protein kinase</fullName>
        <ecNumber evidence="3">2.7.11.1</ecNumber>
    </recommendedName>
</protein>
<proteinExistence type="inferred from homology"/>
<dbReference type="Gene3D" id="1.10.510.10">
    <property type="entry name" value="Transferase(Phosphotransferase) domain 1"/>
    <property type="match status" value="1"/>
</dbReference>
<evidence type="ECO:0000256" key="3">
    <source>
        <dbReference type="ARBA" id="ARBA00012513"/>
    </source>
</evidence>
<accession>A0ABP0GLI1</accession>
<keyword evidence="12 15" id="KW-0067">ATP-binding</keyword>
<evidence type="ECO:0000256" key="11">
    <source>
        <dbReference type="ARBA" id="ARBA00022782"/>
    </source>
</evidence>
<keyword evidence="13" id="KW-0460">Magnesium</keyword>
<keyword evidence="6" id="KW-0597">Phosphoprotein</keyword>
<dbReference type="PANTHER" id="PTHR24346">
    <property type="entry name" value="MAP/MICROTUBULE AFFINITY-REGULATING KINASE"/>
    <property type="match status" value="1"/>
</dbReference>
<reference evidence="17 18" key="1">
    <citation type="submission" date="2024-02" db="EMBL/GenBank/DDBJ databases">
        <authorList>
            <person name="Daric V."/>
            <person name="Darras S."/>
        </authorList>
    </citation>
    <scope>NUCLEOTIDE SEQUENCE [LARGE SCALE GENOMIC DNA]</scope>
</reference>
<feature type="binding site" evidence="15">
    <location>
        <position position="60"/>
    </location>
    <ligand>
        <name>ATP</name>
        <dbReference type="ChEBI" id="CHEBI:30616"/>
    </ligand>
</feature>
<keyword evidence="9 15" id="KW-0547">Nucleotide-binding</keyword>
<evidence type="ECO:0000256" key="6">
    <source>
        <dbReference type="ARBA" id="ARBA00022553"/>
    </source>
</evidence>
<evidence type="ECO:0000313" key="17">
    <source>
        <dbReference type="EMBL" id="CAK8692604.1"/>
    </source>
</evidence>
<keyword evidence="7" id="KW-0808">Transferase</keyword>
<dbReference type="InterPro" id="IPR017441">
    <property type="entry name" value="Protein_kinase_ATP_BS"/>
</dbReference>
<evidence type="ECO:0000256" key="1">
    <source>
        <dbReference type="ARBA" id="ARBA00001946"/>
    </source>
</evidence>
<dbReference type="Proteomes" id="UP001642483">
    <property type="component" value="Unassembled WGS sequence"/>
</dbReference>
<sequence>MDAETNSMVVGQRNYDHKTWSEKDTLRTRGYILRDTLGEGTYSKVKRACSVRLQRDVAIKIICREKAPEVFEKKFLPREIEILSFVKHARIIRVYEIFETKVPGRVYIVTELLNSKDLLEYVKVE</sequence>
<evidence type="ECO:0000256" key="9">
    <source>
        <dbReference type="ARBA" id="ARBA00022741"/>
    </source>
</evidence>
<evidence type="ECO:0000313" key="18">
    <source>
        <dbReference type="Proteomes" id="UP001642483"/>
    </source>
</evidence>
<dbReference type="EC" id="2.7.11.1" evidence="3"/>
<dbReference type="PANTHER" id="PTHR24346:SF102">
    <property type="entry name" value="TESTIS-SPECIFIC SERINE_THREONINE-PROTEIN KINASE 1"/>
    <property type="match status" value="1"/>
</dbReference>
<feature type="domain" description="Protein kinase" evidence="16">
    <location>
        <begin position="31"/>
        <end position="125"/>
    </location>
</feature>
<keyword evidence="18" id="KW-1185">Reference proteome</keyword>
<comment type="caution">
    <text evidence="17">The sequence shown here is derived from an EMBL/GenBank/DDBJ whole genome shotgun (WGS) entry which is preliminary data.</text>
</comment>
<evidence type="ECO:0000256" key="13">
    <source>
        <dbReference type="ARBA" id="ARBA00022842"/>
    </source>
</evidence>
<comment type="cofactor">
    <cofactor evidence="1">
        <name>Mg(2+)</name>
        <dbReference type="ChEBI" id="CHEBI:18420"/>
    </cofactor>
</comment>
<evidence type="ECO:0000256" key="2">
    <source>
        <dbReference type="ARBA" id="ARBA00006692"/>
    </source>
</evidence>
<keyword evidence="14" id="KW-0744">Spermatogenesis</keyword>
<dbReference type="InterPro" id="IPR000719">
    <property type="entry name" value="Prot_kinase_dom"/>
</dbReference>
<evidence type="ECO:0000256" key="15">
    <source>
        <dbReference type="PROSITE-ProRule" id="PRU10141"/>
    </source>
</evidence>
<evidence type="ECO:0000256" key="12">
    <source>
        <dbReference type="ARBA" id="ARBA00022840"/>
    </source>
</evidence>
<keyword evidence="4" id="KW-0217">Developmental protein</keyword>
<organism evidence="17 18">
    <name type="scientific">Clavelina lepadiformis</name>
    <name type="common">Light-bulb sea squirt</name>
    <name type="synonym">Ascidia lepadiformis</name>
    <dbReference type="NCBI Taxonomy" id="159417"/>
    <lineage>
        <taxon>Eukaryota</taxon>
        <taxon>Metazoa</taxon>
        <taxon>Chordata</taxon>
        <taxon>Tunicata</taxon>
        <taxon>Ascidiacea</taxon>
        <taxon>Aplousobranchia</taxon>
        <taxon>Clavelinidae</taxon>
        <taxon>Clavelina</taxon>
    </lineage>
</organism>
<evidence type="ECO:0000256" key="10">
    <source>
        <dbReference type="ARBA" id="ARBA00022777"/>
    </source>
</evidence>
<keyword evidence="8" id="KW-0479">Metal-binding</keyword>
<evidence type="ECO:0000256" key="7">
    <source>
        <dbReference type="ARBA" id="ARBA00022679"/>
    </source>
</evidence>
<dbReference type="InterPro" id="IPR011009">
    <property type="entry name" value="Kinase-like_dom_sf"/>
</dbReference>
<comment type="similarity">
    <text evidence="2">Belongs to the protein kinase superfamily. CAMK Ser/Thr protein kinase family.</text>
</comment>
<evidence type="ECO:0000256" key="8">
    <source>
        <dbReference type="ARBA" id="ARBA00022723"/>
    </source>
</evidence>